<reference evidence="2 3" key="1">
    <citation type="journal article" date="2017" name="BMC Genomics">
        <title>Genomic analysis of methanogenic archaea reveals a shift towards energy conservation.</title>
        <authorList>
            <person name="Gilmore S.P."/>
            <person name="Henske J.K."/>
            <person name="Sexton J.A."/>
            <person name="Solomon K.V."/>
            <person name="Seppala S."/>
            <person name="Yoo J.I."/>
            <person name="Huyett L.M."/>
            <person name="Pressman A."/>
            <person name="Cogan J.Z."/>
            <person name="Kivenson V."/>
            <person name="Peng X."/>
            <person name="Tan Y."/>
            <person name="Valentine D.L."/>
            <person name="O'Malley M.A."/>
        </authorList>
    </citation>
    <scope>NUCLEOTIDE SEQUENCE [LARGE SCALE GENOMIC DNA]</scope>
    <source>
        <strain evidence="2 3">M.o.H.</strain>
    </source>
</reference>
<evidence type="ECO:0000313" key="2">
    <source>
        <dbReference type="EMBL" id="PAV05208.1"/>
    </source>
</evidence>
<keyword evidence="3" id="KW-1185">Reference proteome</keyword>
<dbReference type="InterPro" id="IPR014229">
    <property type="entry name" value="Spore_YtfJ"/>
</dbReference>
<accession>A0A2A2H753</accession>
<dbReference type="RefSeq" id="WP_069585074.1">
    <property type="nucleotide sequence ID" value="NZ_LMVM01000012.1"/>
</dbReference>
<sequence>MAEMEGDMKEMTDVIKTTIDELLKVLATDNVIGETMEIDDKVIIPITKVGLMFGTGAGMGGMRDNKGKGAGAGGGAGISPVSVIVAFKDIKGPEGVQILSVHGMGPLAKMVTDVGQGIKKMVEEEGGPEGVMKKGMKMAKKGKEEMGGQSGGESEGVTPRGPGSEPRM</sequence>
<feature type="region of interest" description="Disordered" evidence="1">
    <location>
        <begin position="128"/>
        <end position="168"/>
    </location>
</feature>
<organism evidence="2 3">
    <name type="scientific">Methanobacterium bryantii</name>
    <dbReference type="NCBI Taxonomy" id="2161"/>
    <lineage>
        <taxon>Archaea</taxon>
        <taxon>Methanobacteriati</taxon>
        <taxon>Methanobacteriota</taxon>
        <taxon>Methanomada group</taxon>
        <taxon>Methanobacteria</taxon>
        <taxon>Methanobacteriales</taxon>
        <taxon>Methanobacteriaceae</taxon>
        <taxon>Methanobacterium</taxon>
    </lineage>
</organism>
<name>A0A2A2H753_METBR</name>
<dbReference type="EMBL" id="LMVM01000012">
    <property type="protein sequence ID" value="PAV05208.1"/>
    <property type="molecule type" value="Genomic_DNA"/>
</dbReference>
<dbReference type="OrthoDB" id="117747at2157"/>
<comment type="caution">
    <text evidence="2">The sequence shown here is derived from an EMBL/GenBank/DDBJ whole genome shotgun (WGS) entry which is preliminary data.</text>
</comment>
<gene>
    <name evidence="2" type="ORF">ASJ80_13085</name>
</gene>
<dbReference type="Pfam" id="PF09579">
    <property type="entry name" value="Spore_YtfJ"/>
    <property type="match status" value="1"/>
</dbReference>
<evidence type="ECO:0000313" key="3">
    <source>
        <dbReference type="Proteomes" id="UP000217784"/>
    </source>
</evidence>
<dbReference type="Proteomes" id="UP000217784">
    <property type="component" value="Unassembled WGS sequence"/>
</dbReference>
<evidence type="ECO:0008006" key="4">
    <source>
        <dbReference type="Google" id="ProtNLM"/>
    </source>
</evidence>
<proteinExistence type="predicted"/>
<protein>
    <recommendedName>
        <fullName evidence="4">Sporulation protein</fullName>
    </recommendedName>
</protein>
<evidence type="ECO:0000256" key="1">
    <source>
        <dbReference type="SAM" id="MobiDB-lite"/>
    </source>
</evidence>
<dbReference type="AlphaFoldDB" id="A0A2A2H753"/>